<feature type="domain" description="VWFA" evidence="2">
    <location>
        <begin position="837"/>
        <end position="1024"/>
    </location>
</feature>
<evidence type="ECO:0000256" key="1">
    <source>
        <dbReference type="SAM" id="MobiDB-lite"/>
    </source>
</evidence>
<dbReference type="InterPro" id="IPR051928">
    <property type="entry name" value="NorD/CobT"/>
</dbReference>
<dbReference type="PANTHER" id="PTHR41248:SF1">
    <property type="entry name" value="NORD PROTEIN"/>
    <property type="match status" value="1"/>
</dbReference>
<dbReference type="EMBL" id="OX365700">
    <property type="protein sequence ID" value="CAI4033246.1"/>
    <property type="molecule type" value="Genomic_DNA"/>
</dbReference>
<dbReference type="PROSITE" id="PS50234">
    <property type="entry name" value="VWFA"/>
    <property type="match status" value="1"/>
</dbReference>
<dbReference type="Proteomes" id="UP001179121">
    <property type="component" value="Chromosome"/>
</dbReference>
<evidence type="ECO:0000313" key="3">
    <source>
        <dbReference type="EMBL" id="CAI4033246.1"/>
    </source>
</evidence>
<dbReference type="CDD" id="cd01454">
    <property type="entry name" value="vWA_norD_type"/>
    <property type="match status" value="1"/>
</dbReference>
<name>A0AA86N2E0_9BACT</name>
<accession>A0AA86N2E0</accession>
<dbReference type="RefSeq" id="WP_289270297.1">
    <property type="nucleotide sequence ID" value="NZ_OX365700.1"/>
</dbReference>
<protein>
    <submittedName>
        <fullName evidence="3">VWA domain-containing protein</fullName>
    </submittedName>
</protein>
<dbReference type="PANTHER" id="PTHR41248">
    <property type="entry name" value="NORD PROTEIN"/>
    <property type="match status" value="1"/>
</dbReference>
<feature type="compositionally biased region" description="Basic and acidic residues" evidence="1">
    <location>
        <begin position="716"/>
        <end position="725"/>
    </location>
</feature>
<feature type="region of interest" description="Disordered" evidence="1">
    <location>
        <begin position="642"/>
        <end position="734"/>
    </location>
</feature>
<dbReference type="InterPro" id="IPR002035">
    <property type="entry name" value="VWF_A"/>
</dbReference>
<evidence type="ECO:0000313" key="4">
    <source>
        <dbReference type="Proteomes" id="UP001179121"/>
    </source>
</evidence>
<organism evidence="3 4">
    <name type="scientific">Nitrospira tepida</name>
    <dbReference type="NCBI Taxonomy" id="2973512"/>
    <lineage>
        <taxon>Bacteria</taxon>
        <taxon>Pseudomonadati</taxon>
        <taxon>Nitrospirota</taxon>
        <taxon>Nitrospiria</taxon>
        <taxon>Nitrospirales</taxon>
        <taxon>Nitrospiraceae</taxon>
        <taxon>Nitrospira</taxon>
    </lineage>
</organism>
<gene>
    <name evidence="3" type="ORF">DNFV4_03682</name>
</gene>
<dbReference type="KEGG" id="nti:DNFV4_03682"/>
<evidence type="ECO:0000259" key="2">
    <source>
        <dbReference type="PROSITE" id="PS50234"/>
    </source>
</evidence>
<dbReference type="Gene3D" id="3.40.50.410">
    <property type="entry name" value="von Willebrand factor, type A domain"/>
    <property type="match status" value="1"/>
</dbReference>
<dbReference type="Pfam" id="PF00092">
    <property type="entry name" value="VWA"/>
    <property type="match status" value="1"/>
</dbReference>
<sequence>MAFSEDSLRDRLTRHLAASLDAAHVALLMAEIERLGLVPAVTALVQELEDLSPKAARAVIEALPELHRRAGLDDLSSWLDLAVGMAESSGASALKYAKESPLLLGLISSRDDRVRVLTMGLELAERDPGMTLEFLRVAPELVGLMPHEQMVKWVDHGLELSDVNYVLGGEFFRESPKIAKIMEVEDLRSWTGLGLKLVTINQFGKPDYMATLEFFRTTPALLEEISAATARRLTVRMAGALAEQDPQLAVEVLAEAPALLQQIPIDWQPRMLQYGLLVAERDAIVAQAYLRRCASLAGLIGADDRAWKVFEDWFKSGMEVLAYSVEGARAYFSLETSKALVALEEAQNGVPLRQVARSLTLFAQALCGKAVRVEPLPDEAAEPHTSGQKAKTRARATVSPDGRTIFVPPVMRREADREANRRAYVVMVAHEAGHLEFGTYDLDLAELGELVETVAARYGRSSRIAKSTPHTLADFFALYPQPGVIRDLWTILEDARVEARLRAEYPGLRAELDAAAKAALSLRSLTHGMSVRELVLDALLLTSSGLSDVMIPDAIQEAVTECWSLGRSVLAEQVTAADVLRIIDQVYVRMDERLSAAALPSSEAPENRSQENSTEQMAGGPQASEVLTETYQPIDNWHYRGGMQPEFIGAGGQQANESSKGAQLVPQEDEAGGREAGTASRRSADGRLREVARAEQDLSGRQAAPDRSADELVALEDQRRPRWEPGPDEAGTYQYDEWDGMIRDYRARWCLVREQRQTSEDADFVEAVLNEHGAAIRVLRRYFEGIRPPALRQVRGQSHGDDVDLDAAVALRADLAAGTDPSDRLYIRRDRRDRSVAVAFLVDLSGSTGRQIAADGRRVIDVEKAGLVLLCEALEAIGDQYALYGFSGRGRQDVEFVVLKDFEEESRSRVAGRIGAVQPMHQNRDGAAIRHAAAKLTATDARVQLLVLISDGRPLDDHYAEDYAIEDTKMALREATAKGIVPFCITVDREAEGYLRRMYGDVRYVVIDEVKGLPERLPRVYHRLTA</sequence>
<feature type="compositionally biased region" description="Basic and acidic residues" evidence="1">
    <location>
        <begin position="682"/>
        <end position="698"/>
    </location>
</feature>
<proteinExistence type="predicted"/>
<dbReference type="SMART" id="SM00327">
    <property type="entry name" value="VWA"/>
    <property type="match status" value="1"/>
</dbReference>
<dbReference type="SUPFAM" id="SSF53300">
    <property type="entry name" value="vWA-like"/>
    <property type="match status" value="1"/>
</dbReference>
<dbReference type="AlphaFoldDB" id="A0AA86N2E0"/>
<reference evidence="3" key="1">
    <citation type="submission" date="2022-10" db="EMBL/GenBank/DDBJ databases">
        <authorList>
            <person name="Koch H."/>
        </authorList>
    </citation>
    <scope>NUCLEOTIDE SEQUENCE</scope>
    <source>
        <strain evidence="3">DNF</strain>
    </source>
</reference>
<keyword evidence="4" id="KW-1185">Reference proteome</keyword>
<dbReference type="InterPro" id="IPR036465">
    <property type="entry name" value="vWFA_dom_sf"/>
</dbReference>
<feature type="region of interest" description="Disordered" evidence="1">
    <location>
        <begin position="597"/>
        <end position="622"/>
    </location>
</feature>